<sequence length="157" mass="17141">MTRHVLSYHARMDWVQQSSEPILAPGLPDLELQGATWTRRGGGLCHFLLLRVVCSLQPTRRRGGPGQARRPLLGDRRSIQTPSALLPALGAWDSRARPTSTLLWRRRGEGQGPGSTSIAHLLQMPPSPRAARRGALRSPQPPRTGGLHEAGSKARSN</sequence>
<evidence type="ECO:0000313" key="2">
    <source>
        <dbReference type="EMBL" id="CAK0876024.1"/>
    </source>
</evidence>
<organism evidence="2 3">
    <name type="scientific">Prorocentrum cordatum</name>
    <dbReference type="NCBI Taxonomy" id="2364126"/>
    <lineage>
        <taxon>Eukaryota</taxon>
        <taxon>Sar</taxon>
        <taxon>Alveolata</taxon>
        <taxon>Dinophyceae</taxon>
        <taxon>Prorocentrales</taxon>
        <taxon>Prorocentraceae</taxon>
        <taxon>Prorocentrum</taxon>
    </lineage>
</organism>
<proteinExistence type="predicted"/>
<evidence type="ECO:0000256" key="1">
    <source>
        <dbReference type="SAM" id="MobiDB-lite"/>
    </source>
</evidence>
<comment type="caution">
    <text evidence="2">The sequence shown here is derived from an EMBL/GenBank/DDBJ whole genome shotgun (WGS) entry which is preliminary data.</text>
</comment>
<dbReference type="Proteomes" id="UP001189429">
    <property type="component" value="Unassembled WGS sequence"/>
</dbReference>
<feature type="region of interest" description="Disordered" evidence="1">
    <location>
        <begin position="104"/>
        <end position="157"/>
    </location>
</feature>
<keyword evidence="3" id="KW-1185">Reference proteome</keyword>
<reference evidence="2" key="1">
    <citation type="submission" date="2023-10" db="EMBL/GenBank/DDBJ databases">
        <authorList>
            <person name="Chen Y."/>
            <person name="Shah S."/>
            <person name="Dougan E. K."/>
            <person name="Thang M."/>
            <person name="Chan C."/>
        </authorList>
    </citation>
    <scope>NUCLEOTIDE SEQUENCE [LARGE SCALE GENOMIC DNA]</scope>
</reference>
<feature type="region of interest" description="Disordered" evidence="1">
    <location>
        <begin position="59"/>
        <end position="78"/>
    </location>
</feature>
<name>A0ABN9VRK0_9DINO</name>
<gene>
    <name evidence="2" type="ORF">PCOR1329_LOCUS60548</name>
</gene>
<protein>
    <submittedName>
        <fullName evidence="2">Uncharacterized protein</fullName>
    </submittedName>
</protein>
<accession>A0ABN9VRK0</accession>
<dbReference type="EMBL" id="CAUYUJ010017587">
    <property type="protein sequence ID" value="CAK0876024.1"/>
    <property type="molecule type" value="Genomic_DNA"/>
</dbReference>
<evidence type="ECO:0000313" key="3">
    <source>
        <dbReference type="Proteomes" id="UP001189429"/>
    </source>
</evidence>